<name>A0ABD1WYY8_9LAMI</name>
<keyword evidence="1" id="KW-0805">Transcription regulation</keyword>
<dbReference type="SUPFAM" id="SSF101941">
    <property type="entry name" value="NAC domain"/>
    <property type="match status" value="1"/>
</dbReference>
<dbReference type="InterPro" id="IPR036093">
    <property type="entry name" value="NAC_dom_sf"/>
</dbReference>
<keyword evidence="2" id="KW-0238">DNA-binding</keyword>
<dbReference type="Gene3D" id="2.170.150.80">
    <property type="entry name" value="NAC domain"/>
    <property type="match status" value="1"/>
</dbReference>
<reference evidence="8" key="1">
    <citation type="submission" date="2024-07" db="EMBL/GenBank/DDBJ databases">
        <title>Two chromosome-level genome assemblies of Korean endemic species Abeliophyllum distichum and Forsythia ovata (Oleaceae).</title>
        <authorList>
            <person name="Jang H."/>
        </authorList>
    </citation>
    <scope>NUCLEOTIDE SEQUENCE [LARGE SCALE GENOMIC DNA]</scope>
</reference>
<feature type="compositionally biased region" description="Basic and acidic residues" evidence="5">
    <location>
        <begin position="87"/>
        <end position="100"/>
    </location>
</feature>
<organism evidence="7 8">
    <name type="scientific">Forsythia ovata</name>
    <dbReference type="NCBI Taxonomy" id="205694"/>
    <lineage>
        <taxon>Eukaryota</taxon>
        <taxon>Viridiplantae</taxon>
        <taxon>Streptophyta</taxon>
        <taxon>Embryophyta</taxon>
        <taxon>Tracheophyta</taxon>
        <taxon>Spermatophyta</taxon>
        <taxon>Magnoliopsida</taxon>
        <taxon>eudicotyledons</taxon>
        <taxon>Gunneridae</taxon>
        <taxon>Pentapetalae</taxon>
        <taxon>asterids</taxon>
        <taxon>lamiids</taxon>
        <taxon>Lamiales</taxon>
        <taxon>Oleaceae</taxon>
        <taxon>Forsythieae</taxon>
        <taxon>Forsythia</taxon>
    </lineage>
</organism>
<dbReference type="AlphaFoldDB" id="A0ABD1WYY8"/>
<evidence type="ECO:0000256" key="5">
    <source>
        <dbReference type="SAM" id="MobiDB-lite"/>
    </source>
</evidence>
<evidence type="ECO:0000256" key="4">
    <source>
        <dbReference type="ARBA" id="ARBA00023242"/>
    </source>
</evidence>
<accession>A0ABD1WYY8</accession>
<evidence type="ECO:0000259" key="6">
    <source>
        <dbReference type="PROSITE" id="PS51005"/>
    </source>
</evidence>
<keyword evidence="3" id="KW-0804">Transcription</keyword>
<evidence type="ECO:0000256" key="1">
    <source>
        <dbReference type="ARBA" id="ARBA00023015"/>
    </source>
</evidence>
<feature type="region of interest" description="Disordered" evidence="5">
    <location>
        <begin position="73"/>
        <end position="100"/>
    </location>
</feature>
<evidence type="ECO:0000313" key="8">
    <source>
        <dbReference type="Proteomes" id="UP001604277"/>
    </source>
</evidence>
<evidence type="ECO:0000313" key="7">
    <source>
        <dbReference type="EMBL" id="KAL2553893.1"/>
    </source>
</evidence>
<dbReference type="Proteomes" id="UP001604277">
    <property type="component" value="Unassembled WGS sequence"/>
</dbReference>
<dbReference type="InterPro" id="IPR003441">
    <property type="entry name" value="NAC-dom"/>
</dbReference>
<gene>
    <name evidence="7" type="ORF">Fot_07512</name>
</gene>
<dbReference type="Pfam" id="PF02365">
    <property type="entry name" value="NAM"/>
    <property type="match status" value="1"/>
</dbReference>
<dbReference type="GO" id="GO:0003677">
    <property type="term" value="F:DNA binding"/>
    <property type="evidence" value="ECO:0007669"/>
    <property type="project" value="UniProtKB-KW"/>
</dbReference>
<feature type="domain" description="NAC" evidence="6">
    <location>
        <begin position="1"/>
        <end position="70"/>
    </location>
</feature>
<keyword evidence="8" id="KW-1185">Reference proteome</keyword>
<sequence>MEVGLIIDGNKLVGFKQHLVFYKGKILSGTKSHWNIHEYRVNPGTFTAAKLNDGIKQKISNLVVCKIFLVKNDPFTDSDGKIDEDDRSEKQEDADPSNKA</sequence>
<proteinExistence type="predicted"/>
<dbReference type="EMBL" id="JBFOLJ010000002">
    <property type="protein sequence ID" value="KAL2553893.1"/>
    <property type="molecule type" value="Genomic_DNA"/>
</dbReference>
<protein>
    <submittedName>
        <fullName evidence="7">NAC domain-containing protein 79-like</fullName>
    </submittedName>
</protein>
<comment type="caution">
    <text evidence="7">The sequence shown here is derived from an EMBL/GenBank/DDBJ whole genome shotgun (WGS) entry which is preliminary data.</text>
</comment>
<keyword evidence="4" id="KW-0539">Nucleus</keyword>
<dbReference type="PROSITE" id="PS51005">
    <property type="entry name" value="NAC"/>
    <property type="match status" value="1"/>
</dbReference>
<evidence type="ECO:0000256" key="3">
    <source>
        <dbReference type="ARBA" id="ARBA00023163"/>
    </source>
</evidence>
<evidence type="ECO:0000256" key="2">
    <source>
        <dbReference type="ARBA" id="ARBA00023125"/>
    </source>
</evidence>